<protein>
    <recommendedName>
        <fullName evidence="4">Core Histone H2A/H2B/H3 domain-containing protein</fullName>
    </recommendedName>
</protein>
<name>A0A8X8C0E5_POPTO</name>
<evidence type="ECO:0000313" key="5">
    <source>
        <dbReference type="EMBL" id="KAG6736687.1"/>
    </source>
</evidence>
<feature type="compositionally biased region" description="Basic and acidic residues" evidence="3">
    <location>
        <begin position="63"/>
        <end position="110"/>
    </location>
</feature>
<dbReference type="GO" id="GO:0003677">
    <property type="term" value="F:DNA binding"/>
    <property type="evidence" value="ECO:0007669"/>
    <property type="project" value="InterPro"/>
</dbReference>
<accession>A0A8X8C0E5</accession>
<evidence type="ECO:0000256" key="1">
    <source>
        <dbReference type="ARBA" id="ARBA00002001"/>
    </source>
</evidence>
<comment type="function">
    <text evidence="1">Core component of nucleosome. Nucleosomes wrap and compact DNA into chromatin, limiting DNA accessibility to the cellular machineries which require DNA as a template. Histones thereby play a central role in transcription regulation, DNA repair, DNA replication and chromosomal stability. DNA accessibility is regulated via a complex set of post-translational modifications of histones, also called histone code, and nucleosome remodeling.</text>
</comment>
<gene>
    <name evidence="5" type="ORF">POTOM_060428</name>
</gene>
<evidence type="ECO:0000313" key="6">
    <source>
        <dbReference type="Proteomes" id="UP000886885"/>
    </source>
</evidence>
<dbReference type="PRINTS" id="PR00621">
    <property type="entry name" value="HISTONEH2B"/>
</dbReference>
<evidence type="ECO:0000256" key="3">
    <source>
        <dbReference type="SAM" id="MobiDB-lite"/>
    </source>
</evidence>
<dbReference type="Gene3D" id="1.10.20.10">
    <property type="entry name" value="Histone, subunit A"/>
    <property type="match status" value="1"/>
</dbReference>
<sequence length="334" mass="37460">MAPKRRGKEVVGTVLRSTKKVVKETVQVAAIENDNQESTQDQDQNGETEDIDTPAMETFRTIPVDEKVHEEEDRVIEVSVEKPDKEAAIADSQEHIQGPSKEEERQEDQTRAASRGQQEEPSREDEIRKEDQTSGVSVEEPSKEDPKEDAGSAGDQGKKLGPKKVKRRRQGRIRHKKGNGRSGGKRIEKGEQQRVVLVTRGMCLRYVRKQVHPDLGVSSMAMSMINSLMNDMFERIAEEAAKLSDYRKRTTLSSGEIQGAVKLVLPGELGKHAIAVPGEPCHKLILVRETGFDHLLYNFFLPITNGYSQFVTCIIGSPPIHRMIILDPNRFQSN</sequence>
<dbReference type="AlphaFoldDB" id="A0A8X8C0E5"/>
<dbReference type="PANTHER" id="PTHR23428">
    <property type="entry name" value="HISTONE H2B"/>
    <property type="match status" value="1"/>
</dbReference>
<dbReference type="Proteomes" id="UP000886885">
    <property type="component" value="Unassembled WGS sequence"/>
</dbReference>
<dbReference type="SMART" id="SM00427">
    <property type="entry name" value="H2B"/>
    <property type="match status" value="1"/>
</dbReference>
<dbReference type="OrthoDB" id="851255at2759"/>
<dbReference type="InterPro" id="IPR000558">
    <property type="entry name" value="Histone_H2B"/>
</dbReference>
<dbReference type="CDD" id="cd22910">
    <property type="entry name" value="HFD_H2B"/>
    <property type="match status" value="1"/>
</dbReference>
<evidence type="ECO:0000259" key="4">
    <source>
        <dbReference type="Pfam" id="PF00125"/>
    </source>
</evidence>
<dbReference type="InterPro" id="IPR009072">
    <property type="entry name" value="Histone-fold"/>
</dbReference>
<feature type="domain" description="Core Histone H2A/H2B/H3" evidence="4">
    <location>
        <begin position="189"/>
        <end position="263"/>
    </location>
</feature>
<proteinExistence type="inferred from homology"/>
<keyword evidence="6" id="KW-1185">Reference proteome</keyword>
<dbReference type="GO" id="GO:0046982">
    <property type="term" value="F:protein heterodimerization activity"/>
    <property type="evidence" value="ECO:0007669"/>
    <property type="project" value="InterPro"/>
</dbReference>
<dbReference type="GO" id="GO:0000786">
    <property type="term" value="C:nucleosome"/>
    <property type="evidence" value="ECO:0007669"/>
    <property type="project" value="InterPro"/>
</dbReference>
<feature type="compositionally biased region" description="Basic residues" evidence="3">
    <location>
        <begin position="160"/>
        <end position="179"/>
    </location>
</feature>
<dbReference type="Pfam" id="PF00125">
    <property type="entry name" value="Histone"/>
    <property type="match status" value="1"/>
</dbReference>
<comment type="similarity">
    <text evidence="2">Belongs to the histone H2B family.</text>
</comment>
<feature type="compositionally biased region" description="Basic and acidic residues" evidence="3">
    <location>
        <begin position="117"/>
        <end position="132"/>
    </location>
</feature>
<reference evidence="5" key="1">
    <citation type="journal article" date="2020" name="bioRxiv">
        <title>Hybrid origin of Populus tomentosa Carr. identified through genome sequencing and phylogenomic analysis.</title>
        <authorList>
            <person name="An X."/>
            <person name="Gao K."/>
            <person name="Chen Z."/>
            <person name="Li J."/>
            <person name="Yang X."/>
            <person name="Yang X."/>
            <person name="Zhou J."/>
            <person name="Guo T."/>
            <person name="Zhao T."/>
            <person name="Huang S."/>
            <person name="Miao D."/>
            <person name="Khan W.U."/>
            <person name="Rao P."/>
            <person name="Ye M."/>
            <person name="Lei B."/>
            <person name="Liao W."/>
            <person name="Wang J."/>
            <person name="Ji L."/>
            <person name="Li Y."/>
            <person name="Guo B."/>
            <person name="Mustafa N.S."/>
            <person name="Li S."/>
            <person name="Yun Q."/>
            <person name="Keller S.R."/>
            <person name="Mao J."/>
            <person name="Zhang R."/>
            <person name="Strauss S.H."/>
        </authorList>
    </citation>
    <scope>NUCLEOTIDE SEQUENCE</scope>
    <source>
        <strain evidence="5">GM15</strain>
        <tissue evidence="5">Leaf</tissue>
    </source>
</reference>
<comment type="caution">
    <text evidence="5">The sequence shown here is derived from an EMBL/GenBank/DDBJ whole genome shotgun (WGS) entry which is preliminary data.</text>
</comment>
<dbReference type="SUPFAM" id="SSF47113">
    <property type="entry name" value="Histone-fold"/>
    <property type="match status" value="1"/>
</dbReference>
<dbReference type="EMBL" id="JAAWWB010000628">
    <property type="protein sequence ID" value="KAG6736687.1"/>
    <property type="molecule type" value="Genomic_DNA"/>
</dbReference>
<organism evidence="5 6">
    <name type="scientific">Populus tomentosa</name>
    <name type="common">Chinese white poplar</name>
    <dbReference type="NCBI Taxonomy" id="118781"/>
    <lineage>
        <taxon>Eukaryota</taxon>
        <taxon>Viridiplantae</taxon>
        <taxon>Streptophyta</taxon>
        <taxon>Embryophyta</taxon>
        <taxon>Tracheophyta</taxon>
        <taxon>Spermatophyta</taxon>
        <taxon>Magnoliopsida</taxon>
        <taxon>eudicotyledons</taxon>
        <taxon>Gunneridae</taxon>
        <taxon>Pentapetalae</taxon>
        <taxon>rosids</taxon>
        <taxon>fabids</taxon>
        <taxon>Malpighiales</taxon>
        <taxon>Salicaceae</taxon>
        <taxon>Saliceae</taxon>
        <taxon>Populus</taxon>
    </lineage>
</organism>
<feature type="compositionally biased region" description="Basic and acidic residues" evidence="3">
    <location>
        <begin position="140"/>
        <end position="150"/>
    </location>
</feature>
<evidence type="ECO:0000256" key="2">
    <source>
        <dbReference type="ARBA" id="ARBA00006846"/>
    </source>
</evidence>
<dbReference type="GO" id="GO:0030527">
    <property type="term" value="F:structural constituent of chromatin"/>
    <property type="evidence" value="ECO:0007669"/>
    <property type="project" value="InterPro"/>
</dbReference>
<feature type="region of interest" description="Disordered" evidence="3">
    <location>
        <begin position="29"/>
        <end position="192"/>
    </location>
</feature>
<dbReference type="InterPro" id="IPR007125">
    <property type="entry name" value="H2A/H2B/H3"/>
</dbReference>